<feature type="domain" description="MPN" evidence="8">
    <location>
        <begin position="105"/>
        <end position="227"/>
    </location>
</feature>
<dbReference type="PROSITE" id="PS01302">
    <property type="entry name" value="UPF0758"/>
    <property type="match status" value="1"/>
</dbReference>
<keyword evidence="6" id="KW-0482">Metalloprotease</keyword>
<dbReference type="InterPro" id="IPR020891">
    <property type="entry name" value="UPF0758_CS"/>
</dbReference>
<dbReference type="PROSITE" id="PS50249">
    <property type="entry name" value="MPN"/>
    <property type="match status" value="1"/>
</dbReference>
<dbReference type="Proteomes" id="UP000189933">
    <property type="component" value="Unassembled WGS sequence"/>
</dbReference>
<dbReference type="GO" id="GO:0008237">
    <property type="term" value="F:metallopeptidase activity"/>
    <property type="evidence" value="ECO:0007669"/>
    <property type="project" value="UniProtKB-KW"/>
</dbReference>
<dbReference type="GO" id="GO:0046872">
    <property type="term" value="F:metal ion binding"/>
    <property type="evidence" value="ECO:0007669"/>
    <property type="project" value="UniProtKB-KW"/>
</dbReference>
<dbReference type="OrthoDB" id="9804482at2"/>
<dbReference type="CDD" id="cd08071">
    <property type="entry name" value="MPN_DUF2466"/>
    <property type="match status" value="1"/>
</dbReference>
<dbReference type="Gene3D" id="3.40.140.10">
    <property type="entry name" value="Cytidine Deaminase, domain 2"/>
    <property type="match status" value="1"/>
</dbReference>
<dbReference type="PANTHER" id="PTHR30471:SF3">
    <property type="entry name" value="UPF0758 PROTEIN YEES-RELATED"/>
    <property type="match status" value="1"/>
</dbReference>
<sequence length="229" mass="24922">MKNLSMRHLPPEQRPRERLLQQGPRVLSDAELLAILLRTGVEGESALQLAHRLLAEAGGIKNLAKKTVEDILHLPGIGPAKGALICAAFELGRRVATAPSSRLPVISGPEDAADLVMAEMAALEKEHFRVILLDVRNRVLGIDELSIGGMTRALADPRALFKQALRKNAVALILVHNHPSGDPRPSTEDIHLTRQLMQAGRLLDIVILDHIIIGDNKYCSLKEEGLLGS</sequence>
<name>A0A1T4S0T7_9FIRM</name>
<dbReference type="InterPro" id="IPR001405">
    <property type="entry name" value="UPF0758"/>
</dbReference>
<comment type="similarity">
    <text evidence="1 7">Belongs to the UPF0758 family.</text>
</comment>
<dbReference type="NCBIfam" id="TIGR00608">
    <property type="entry name" value="radc"/>
    <property type="match status" value="1"/>
</dbReference>
<dbReference type="SUPFAM" id="SSF102712">
    <property type="entry name" value="JAB1/MPN domain"/>
    <property type="match status" value="1"/>
</dbReference>
<keyword evidence="3" id="KW-0479">Metal-binding</keyword>
<keyword evidence="4" id="KW-0378">Hydrolase</keyword>
<evidence type="ECO:0000256" key="1">
    <source>
        <dbReference type="ARBA" id="ARBA00010243"/>
    </source>
</evidence>
<gene>
    <name evidence="9" type="ORF">SAMN02745885_02381</name>
</gene>
<dbReference type="SUPFAM" id="SSF47781">
    <property type="entry name" value="RuvA domain 2-like"/>
    <property type="match status" value="1"/>
</dbReference>
<organism evidence="9 10">
    <name type="scientific">Carboxydocella sporoproducens DSM 16521</name>
    <dbReference type="NCBI Taxonomy" id="1121270"/>
    <lineage>
        <taxon>Bacteria</taxon>
        <taxon>Bacillati</taxon>
        <taxon>Bacillota</taxon>
        <taxon>Clostridia</taxon>
        <taxon>Eubacteriales</taxon>
        <taxon>Clostridiales Family XVI. Incertae Sedis</taxon>
        <taxon>Carboxydocella</taxon>
    </lineage>
</organism>
<dbReference type="InterPro" id="IPR025657">
    <property type="entry name" value="RadC_JAB"/>
</dbReference>
<dbReference type="Pfam" id="PF04002">
    <property type="entry name" value="RadC"/>
    <property type="match status" value="1"/>
</dbReference>
<dbReference type="RefSeq" id="WP_078666374.1">
    <property type="nucleotide sequence ID" value="NZ_FUXM01000040.1"/>
</dbReference>
<dbReference type="PANTHER" id="PTHR30471">
    <property type="entry name" value="DNA REPAIR PROTEIN RADC"/>
    <property type="match status" value="1"/>
</dbReference>
<dbReference type="AlphaFoldDB" id="A0A1T4S0T7"/>
<evidence type="ECO:0000256" key="6">
    <source>
        <dbReference type="ARBA" id="ARBA00023049"/>
    </source>
</evidence>
<dbReference type="InterPro" id="IPR037518">
    <property type="entry name" value="MPN"/>
</dbReference>
<evidence type="ECO:0000313" key="10">
    <source>
        <dbReference type="Proteomes" id="UP000189933"/>
    </source>
</evidence>
<dbReference type="NCBIfam" id="NF000642">
    <property type="entry name" value="PRK00024.1"/>
    <property type="match status" value="1"/>
</dbReference>
<keyword evidence="5" id="KW-0862">Zinc</keyword>
<evidence type="ECO:0000256" key="2">
    <source>
        <dbReference type="ARBA" id="ARBA00022670"/>
    </source>
</evidence>
<evidence type="ECO:0000256" key="3">
    <source>
        <dbReference type="ARBA" id="ARBA00022723"/>
    </source>
</evidence>
<evidence type="ECO:0000256" key="7">
    <source>
        <dbReference type="RuleBase" id="RU003797"/>
    </source>
</evidence>
<evidence type="ECO:0000256" key="4">
    <source>
        <dbReference type="ARBA" id="ARBA00022801"/>
    </source>
</evidence>
<dbReference type="GO" id="GO:0006508">
    <property type="term" value="P:proteolysis"/>
    <property type="evidence" value="ECO:0007669"/>
    <property type="project" value="UniProtKB-KW"/>
</dbReference>
<accession>A0A1T4S0T7</accession>
<keyword evidence="2" id="KW-0645">Protease</keyword>
<protein>
    <submittedName>
        <fullName evidence="9">DNA repair protein RadC</fullName>
    </submittedName>
</protein>
<evidence type="ECO:0000256" key="5">
    <source>
        <dbReference type="ARBA" id="ARBA00022833"/>
    </source>
</evidence>
<dbReference type="EMBL" id="FUXM01000040">
    <property type="protein sequence ID" value="SKA21899.1"/>
    <property type="molecule type" value="Genomic_DNA"/>
</dbReference>
<dbReference type="InterPro" id="IPR010994">
    <property type="entry name" value="RuvA_2-like"/>
</dbReference>
<dbReference type="InterPro" id="IPR046778">
    <property type="entry name" value="UPF0758_N"/>
</dbReference>
<reference evidence="10" key="1">
    <citation type="submission" date="2017-02" db="EMBL/GenBank/DDBJ databases">
        <authorList>
            <person name="Varghese N."/>
            <person name="Submissions S."/>
        </authorList>
    </citation>
    <scope>NUCLEOTIDE SEQUENCE [LARGE SCALE GENOMIC DNA]</scope>
    <source>
        <strain evidence="10">DSM 16521</strain>
    </source>
</reference>
<evidence type="ECO:0000313" key="9">
    <source>
        <dbReference type="EMBL" id="SKA21899.1"/>
    </source>
</evidence>
<dbReference type="Pfam" id="PF20582">
    <property type="entry name" value="UPF0758_N"/>
    <property type="match status" value="1"/>
</dbReference>
<proteinExistence type="inferred from homology"/>
<keyword evidence="10" id="KW-1185">Reference proteome</keyword>
<evidence type="ECO:0000259" key="8">
    <source>
        <dbReference type="PROSITE" id="PS50249"/>
    </source>
</evidence>